<dbReference type="Proteomes" id="UP000471298">
    <property type="component" value="Unassembled WGS sequence"/>
</dbReference>
<dbReference type="RefSeq" id="WP_152809930.1">
    <property type="nucleotide sequence ID" value="NZ_WHNW01000004.1"/>
</dbReference>
<accession>A0A6N7EZW4</accession>
<evidence type="ECO:0008006" key="5">
    <source>
        <dbReference type="Google" id="ProtNLM"/>
    </source>
</evidence>
<name>A0A6N7EZW4_9GAMM</name>
<sequence>MNDFRVMCRRFSRAGLVFFMLLSGCVSTDDASTNAKNTAETGAAEKAAGNAAGNSGVDGTYYARLPCADCPGVRVDLVLSGDGFYEAMLATVGAEDEAVFQSGQWVQADNRVQLMPSNSESAGENAGENTEKSPNSPDSPNAGMSALSTTSQFQIDNNGLILLNAAGQPYDGDAANAYRFERK</sequence>
<organism evidence="3 4">
    <name type="scientific">Ostreibacterium oceani</name>
    <dbReference type="NCBI Taxonomy" id="2654998"/>
    <lineage>
        <taxon>Bacteria</taxon>
        <taxon>Pseudomonadati</taxon>
        <taxon>Pseudomonadota</taxon>
        <taxon>Gammaproteobacteria</taxon>
        <taxon>Cardiobacteriales</taxon>
        <taxon>Ostreibacteriaceae</taxon>
        <taxon>Ostreibacterium</taxon>
    </lineage>
</organism>
<evidence type="ECO:0000256" key="1">
    <source>
        <dbReference type="SAM" id="MobiDB-lite"/>
    </source>
</evidence>
<reference evidence="3 4" key="1">
    <citation type="submission" date="2019-10" db="EMBL/GenBank/DDBJ databases">
        <title>Cardiobacteriales fam. a chemoheterotrophic member of the order Cardiobacteriales, and proposal of Cardiobacteriales fam. nov.</title>
        <authorList>
            <person name="Wang C."/>
        </authorList>
    </citation>
    <scope>NUCLEOTIDE SEQUENCE [LARGE SCALE GENOMIC DNA]</scope>
    <source>
        <strain evidence="3 4">ML27</strain>
    </source>
</reference>
<feature type="signal peptide" evidence="2">
    <location>
        <begin position="1"/>
        <end position="28"/>
    </location>
</feature>
<evidence type="ECO:0000313" key="4">
    <source>
        <dbReference type="Proteomes" id="UP000471298"/>
    </source>
</evidence>
<dbReference type="InParanoid" id="A0A6N7EZW4"/>
<dbReference type="Pfam" id="PF04170">
    <property type="entry name" value="NlpE"/>
    <property type="match status" value="1"/>
</dbReference>
<dbReference type="AlphaFoldDB" id="A0A6N7EZW4"/>
<keyword evidence="4" id="KW-1185">Reference proteome</keyword>
<feature type="region of interest" description="Disordered" evidence="1">
    <location>
        <begin position="117"/>
        <end position="149"/>
    </location>
</feature>
<evidence type="ECO:0000256" key="2">
    <source>
        <dbReference type="SAM" id="SignalP"/>
    </source>
</evidence>
<evidence type="ECO:0000313" key="3">
    <source>
        <dbReference type="EMBL" id="MPV86058.1"/>
    </source>
</evidence>
<protein>
    <recommendedName>
        <fullName evidence="5">Copper resistance protein NlpE</fullName>
    </recommendedName>
</protein>
<proteinExistence type="predicted"/>
<gene>
    <name evidence="3" type="ORF">GCU85_04840</name>
</gene>
<dbReference type="EMBL" id="WHNW01000004">
    <property type="protein sequence ID" value="MPV86058.1"/>
    <property type="molecule type" value="Genomic_DNA"/>
</dbReference>
<feature type="chain" id="PRO_5026773589" description="Copper resistance protein NlpE" evidence="2">
    <location>
        <begin position="29"/>
        <end position="183"/>
    </location>
</feature>
<dbReference type="Gene3D" id="2.40.128.640">
    <property type="match status" value="1"/>
</dbReference>
<comment type="caution">
    <text evidence="3">The sequence shown here is derived from an EMBL/GenBank/DDBJ whole genome shotgun (WGS) entry which is preliminary data.</text>
</comment>
<dbReference type="PROSITE" id="PS51257">
    <property type="entry name" value="PROKAR_LIPOPROTEIN"/>
    <property type="match status" value="1"/>
</dbReference>
<dbReference type="InterPro" id="IPR007298">
    <property type="entry name" value="Cu-R_lipoprotein_NlpE"/>
</dbReference>
<keyword evidence="2" id="KW-0732">Signal</keyword>